<evidence type="ECO:0000256" key="1">
    <source>
        <dbReference type="SAM" id="MobiDB-lite"/>
    </source>
</evidence>
<keyword evidence="2" id="KW-0812">Transmembrane</keyword>
<dbReference type="Proteomes" id="UP000246464">
    <property type="component" value="Chromosome 19"/>
</dbReference>
<organism evidence="3 4">
    <name type="scientific">Scophthalmus maximus</name>
    <name type="common">Turbot</name>
    <name type="synonym">Psetta maxima</name>
    <dbReference type="NCBI Taxonomy" id="52904"/>
    <lineage>
        <taxon>Eukaryota</taxon>
        <taxon>Metazoa</taxon>
        <taxon>Chordata</taxon>
        <taxon>Craniata</taxon>
        <taxon>Vertebrata</taxon>
        <taxon>Euteleostomi</taxon>
        <taxon>Actinopterygii</taxon>
        <taxon>Neopterygii</taxon>
        <taxon>Teleostei</taxon>
        <taxon>Neoteleostei</taxon>
        <taxon>Acanthomorphata</taxon>
        <taxon>Carangaria</taxon>
        <taxon>Pleuronectiformes</taxon>
        <taxon>Pleuronectoidei</taxon>
        <taxon>Scophthalmidae</taxon>
        <taxon>Scophthalmus</taxon>
    </lineage>
</organism>
<sequence length="147" mass="16320">MINVKPRLYLETYVTRMVFFCFGYIRLILSVIRLESNNALQLFSVLLRDRLVWRGNAASGLTLPSVTLTPERGGFRLCTVRVCGHNRREMDRNGKMPDGDKRSSERKAGGTGGGGGKGCLPLKIKGKEGAVAFSREMLRGRRRGSGE</sequence>
<keyword evidence="4" id="KW-1185">Reference proteome</keyword>
<feature type="compositionally biased region" description="Basic and acidic residues" evidence="1">
    <location>
        <begin position="89"/>
        <end position="108"/>
    </location>
</feature>
<gene>
    <name evidence="3" type="ORF">SMAX5B_008502</name>
</gene>
<evidence type="ECO:0000313" key="3">
    <source>
        <dbReference type="EMBL" id="AWP19194.1"/>
    </source>
</evidence>
<feature type="compositionally biased region" description="Gly residues" evidence="1">
    <location>
        <begin position="109"/>
        <end position="118"/>
    </location>
</feature>
<keyword evidence="2" id="KW-0472">Membrane</keyword>
<proteinExistence type="predicted"/>
<keyword evidence="2" id="KW-1133">Transmembrane helix</keyword>
<evidence type="ECO:0000313" key="4">
    <source>
        <dbReference type="Proteomes" id="UP000246464"/>
    </source>
</evidence>
<accession>A0A2U9CRB0</accession>
<evidence type="ECO:0000256" key="2">
    <source>
        <dbReference type="SAM" id="Phobius"/>
    </source>
</evidence>
<protein>
    <submittedName>
        <fullName evidence="3">Uncharacterized protein</fullName>
    </submittedName>
</protein>
<feature type="transmembrane region" description="Helical" evidence="2">
    <location>
        <begin position="13"/>
        <end position="32"/>
    </location>
</feature>
<name>A0A2U9CRB0_SCOMX</name>
<dbReference type="EMBL" id="CP026261">
    <property type="protein sequence ID" value="AWP19194.1"/>
    <property type="molecule type" value="Genomic_DNA"/>
</dbReference>
<feature type="region of interest" description="Disordered" evidence="1">
    <location>
        <begin position="89"/>
        <end position="122"/>
    </location>
</feature>
<reference evidence="3 4" key="1">
    <citation type="submission" date="2017-12" db="EMBL/GenBank/DDBJ databases">
        <title>Integrating genomic resources of turbot (Scophthalmus maximus) in depth evaluation of genetic and physical mapping variation across individuals.</title>
        <authorList>
            <person name="Martinez P."/>
        </authorList>
    </citation>
    <scope>NUCLEOTIDE SEQUENCE [LARGE SCALE GENOMIC DNA]</scope>
</reference>
<dbReference type="AlphaFoldDB" id="A0A2U9CRB0"/>